<dbReference type="Proteomes" id="UP001497644">
    <property type="component" value="Unassembled WGS sequence"/>
</dbReference>
<evidence type="ECO:0000256" key="1">
    <source>
        <dbReference type="SAM" id="MobiDB-lite"/>
    </source>
</evidence>
<accession>A0AAV2MWI3</accession>
<protein>
    <submittedName>
        <fullName evidence="2">Uncharacterized protein</fullName>
    </submittedName>
</protein>
<evidence type="ECO:0000313" key="2">
    <source>
        <dbReference type="EMBL" id="CAL1671650.1"/>
    </source>
</evidence>
<organism evidence="2 3">
    <name type="scientific">Lasius platythorax</name>
    <dbReference type="NCBI Taxonomy" id="488582"/>
    <lineage>
        <taxon>Eukaryota</taxon>
        <taxon>Metazoa</taxon>
        <taxon>Ecdysozoa</taxon>
        <taxon>Arthropoda</taxon>
        <taxon>Hexapoda</taxon>
        <taxon>Insecta</taxon>
        <taxon>Pterygota</taxon>
        <taxon>Neoptera</taxon>
        <taxon>Endopterygota</taxon>
        <taxon>Hymenoptera</taxon>
        <taxon>Apocrita</taxon>
        <taxon>Aculeata</taxon>
        <taxon>Formicoidea</taxon>
        <taxon>Formicidae</taxon>
        <taxon>Formicinae</taxon>
        <taxon>Lasius</taxon>
        <taxon>Lasius</taxon>
    </lineage>
</organism>
<dbReference type="AlphaFoldDB" id="A0AAV2MWI3"/>
<feature type="non-terminal residue" evidence="2">
    <location>
        <position position="1"/>
    </location>
</feature>
<name>A0AAV2MWI3_9HYME</name>
<evidence type="ECO:0000313" key="3">
    <source>
        <dbReference type="Proteomes" id="UP001497644"/>
    </source>
</evidence>
<sequence>DKPSVANEAENKLSPKPQPAKRFPIASPQTANRKTTIGDKVHNGFPFANASKPDAGFRHAPSSLFRKIEKPQSPKSPPGYYHYQRDNPPPAGNTLREKARIMFD</sequence>
<feature type="region of interest" description="Disordered" evidence="1">
    <location>
        <begin position="1"/>
        <end position="104"/>
    </location>
</feature>
<reference evidence="2" key="1">
    <citation type="submission" date="2024-04" db="EMBL/GenBank/DDBJ databases">
        <authorList>
            <consortium name="Molecular Ecology Group"/>
        </authorList>
    </citation>
    <scope>NUCLEOTIDE SEQUENCE</scope>
</reference>
<gene>
    <name evidence="2" type="ORF">LPLAT_LOCUS4084</name>
</gene>
<feature type="compositionally biased region" description="Basic and acidic residues" evidence="1">
    <location>
        <begin position="1"/>
        <end position="13"/>
    </location>
</feature>
<feature type="non-terminal residue" evidence="2">
    <location>
        <position position="104"/>
    </location>
</feature>
<keyword evidence="3" id="KW-1185">Reference proteome</keyword>
<dbReference type="EMBL" id="CAXIPU020000350">
    <property type="protein sequence ID" value="CAL1671650.1"/>
    <property type="molecule type" value="Genomic_DNA"/>
</dbReference>
<comment type="caution">
    <text evidence="2">The sequence shown here is derived from an EMBL/GenBank/DDBJ whole genome shotgun (WGS) entry which is preliminary data.</text>
</comment>
<proteinExistence type="predicted"/>
<feature type="compositionally biased region" description="Basic and acidic residues" evidence="1">
    <location>
        <begin position="95"/>
        <end position="104"/>
    </location>
</feature>